<dbReference type="Pfam" id="PF09759">
    <property type="entry name" value="Atx10homo_assoc"/>
    <property type="match status" value="1"/>
</dbReference>
<comment type="function">
    <text evidence="5">May play a role in the regulation of cytokinesis. May play a role in signaling by stimulating protein glycosylation. Induces neuritogenesis by activating the Ras-MAP kinase pathway and is necessary for the survival of cerebellar neurons. Does not appear to play a major role in ciliogenesis.</text>
</comment>
<dbReference type="SUPFAM" id="SSF48371">
    <property type="entry name" value="ARM repeat"/>
    <property type="match status" value="1"/>
</dbReference>
<organism evidence="7 8">
    <name type="scientific">Phlebotomus papatasi</name>
    <name type="common">Sandfly</name>
    <dbReference type="NCBI Taxonomy" id="29031"/>
    <lineage>
        <taxon>Eukaryota</taxon>
        <taxon>Metazoa</taxon>
        <taxon>Ecdysozoa</taxon>
        <taxon>Arthropoda</taxon>
        <taxon>Hexapoda</taxon>
        <taxon>Insecta</taxon>
        <taxon>Pterygota</taxon>
        <taxon>Neoptera</taxon>
        <taxon>Endopterygota</taxon>
        <taxon>Diptera</taxon>
        <taxon>Nematocera</taxon>
        <taxon>Psychodoidea</taxon>
        <taxon>Psychodidae</taxon>
        <taxon>Phlebotomus</taxon>
        <taxon>Phlebotomus</taxon>
    </lineage>
</organism>
<keyword evidence="3" id="KW-0132">Cell division</keyword>
<evidence type="ECO:0000313" key="8">
    <source>
        <dbReference type="Proteomes" id="UP000092462"/>
    </source>
</evidence>
<evidence type="ECO:0000313" key="7">
    <source>
        <dbReference type="EnsemblMetazoa" id="PPAI006269-PA"/>
    </source>
</evidence>
<evidence type="ECO:0000256" key="2">
    <source>
        <dbReference type="ARBA" id="ARBA00018804"/>
    </source>
</evidence>
<dbReference type="Proteomes" id="UP000092462">
    <property type="component" value="Unassembled WGS sequence"/>
</dbReference>
<proteinExistence type="inferred from homology"/>
<dbReference type="InterPro" id="IPR016024">
    <property type="entry name" value="ARM-type_fold"/>
</dbReference>
<dbReference type="PANTHER" id="PTHR13255">
    <property type="entry name" value="ATAXIN-10"/>
    <property type="match status" value="1"/>
</dbReference>
<name>A0A1B0GNX8_PHLPP</name>
<evidence type="ECO:0000256" key="5">
    <source>
        <dbReference type="ARBA" id="ARBA00045173"/>
    </source>
</evidence>
<evidence type="ECO:0000256" key="4">
    <source>
        <dbReference type="ARBA" id="ARBA00023306"/>
    </source>
</evidence>
<dbReference type="InterPro" id="IPR011989">
    <property type="entry name" value="ARM-like"/>
</dbReference>
<dbReference type="VEuPathDB" id="VectorBase:PPAPM1_003894"/>
<feature type="domain" description="Ataxin-10" evidence="6">
    <location>
        <begin position="364"/>
        <end position="449"/>
    </location>
</feature>
<evidence type="ECO:0000256" key="3">
    <source>
        <dbReference type="ARBA" id="ARBA00022618"/>
    </source>
</evidence>
<keyword evidence="8" id="KW-1185">Reference proteome</keyword>
<dbReference type="PANTHER" id="PTHR13255:SF0">
    <property type="entry name" value="ATAXIN-10"/>
    <property type="match status" value="1"/>
</dbReference>
<keyword evidence="4" id="KW-0131">Cell cycle</keyword>
<dbReference type="GO" id="GO:0005829">
    <property type="term" value="C:cytosol"/>
    <property type="evidence" value="ECO:0007669"/>
    <property type="project" value="TreeGrafter"/>
</dbReference>
<dbReference type="GO" id="GO:0051301">
    <property type="term" value="P:cell division"/>
    <property type="evidence" value="ECO:0007669"/>
    <property type="project" value="UniProtKB-KW"/>
</dbReference>
<dbReference type="AlphaFoldDB" id="A0A1B0GNX8"/>
<reference evidence="7" key="1">
    <citation type="submission" date="2022-08" db="UniProtKB">
        <authorList>
            <consortium name="EnsemblMetazoa"/>
        </authorList>
    </citation>
    <scope>IDENTIFICATION</scope>
    <source>
        <strain evidence="7">Israel</strain>
    </source>
</reference>
<dbReference type="GO" id="GO:0031175">
    <property type="term" value="P:neuron projection development"/>
    <property type="evidence" value="ECO:0007669"/>
    <property type="project" value="TreeGrafter"/>
</dbReference>
<dbReference type="EMBL" id="AJVK01001026">
    <property type="status" value="NOT_ANNOTATED_CDS"/>
    <property type="molecule type" value="Genomic_DNA"/>
</dbReference>
<dbReference type="InterPro" id="IPR019156">
    <property type="entry name" value="Ataxin-10_domain"/>
</dbReference>
<accession>A0A1B0GNX8</accession>
<sequence length="461" mass="52275">MFSPESIKISIQEGNTSTFVDFVEESVKKHSSTKLCPTDEKCDFLHTLPEILDIFVIVTPIYCSEAEKNDFRTVLQACLKFLKVSCAHGKALQGMIAGKEGVLEAIKIIFNSPEDGIVKKWTWHLLVNVIVGNSDTLRLIWSDFGDFLLTEITRSHANTPITAAVLYNCLRLAMEENVQEIPTVEIFRRMIGTLERNVGAAESNQMDFVHLSFEYVLSKVDKFRDIYSQLNGHDRIWTIFYITDHVKDSRQPEIEEEVLKYLPGQFNKKSQCILNSSLQYEEDDPKEVMALLRCFVAITGSDTYGKVYKDNASLFINTSALLVAVHQLSSQENSQFKPLGKLEDFSTKSQVAQEAEKEVFFELKTLLVRLIANLSHKNRKNQDLARELNVVLTICSCTTMDARNPMMKEWAIVALKNLLEGNLENQNIIKSMVNTGPAANNVLSELTMENGTVRINRNQEQ</sequence>
<comment type="similarity">
    <text evidence="1">Belongs to the ataxin-10 family.</text>
</comment>
<dbReference type="InterPro" id="IPR051374">
    <property type="entry name" value="Ataxin-10/CTR86_families"/>
</dbReference>
<protein>
    <recommendedName>
        <fullName evidence="2">Ataxin-10</fullName>
    </recommendedName>
</protein>
<dbReference type="Gene3D" id="1.25.10.10">
    <property type="entry name" value="Leucine-rich Repeat Variant"/>
    <property type="match status" value="1"/>
</dbReference>
<dbReference type="EnsemblMetazoa" id="PPAI006269-RA">
    <property type="protein sequence ID" value="PPAI006269-PA"/>
    <property type="gene ID" value="PPAI006269"/>
</dbReference>
<evidence type="ECO:0000256" key="1">
    <source>
        <dbReference type="ARBA" id="ARBA00008384"/>
    </source>
</evidence>
<evidence type="ECO:0000259" key="6">
    <source>
        <dbReference type="Pfam" id="PF09759"/>
    </source>
</evidence>
<dbReference type="VEuPathDB" id="VectorBase:PPAI006269"/>